<accession>A0A3A5MDS5</accession>
<dbReference type="EMBL" id="QZVS01000088">
    <property type="protein sequence ID" value="RJT87632.1"/>
    <property type="molecule type" value="Genomic_DNA"/>
</dbReference>
<evidence type="ECO:0000313" key="1">
    <source>
        <dbReference type="EMBL" id="RJT87632.1"/>
    </source>
</evidence>
<dbReference type="Proteomes" id="UP000272015">
    <property type="component" value="Unassembled WGS sequence"/>
</dbReference>
<name>A0A3A5MDS5_9MICO</name>
<organism evidence="1 2">
    <name type="scientific">Cryobacterium melibiosiphilum</name>
    <dbReference type="NCBI Taxonomy" id="995039"/>
    <lineage>
        <taxon>Bacteria</taxon>
        <taxon>Bacillati</taxon>
        <taxon>Actinomycetota</taxon>
        <taxon>Actinomycetes</taxon>
        <taxon>Micrococcales</taxon>
        <taxon>Microbacteriaceae</taxon>
        <taxon>Cryobacterium</taxon>
    </lineage>
</organism>
<dbReference type="AlphaFoldDB" id="A0A3A5MDS5"/>
<keyword evidence="2" id="KW-1185">Reference proteome</keyword>
<reference evidence="1 2" key="1">
    <citation type="submission" date="2018-09" db="EMBL/GenBank/DDBJ databases">
        <title>Novel species of Cryobacterium.</title>
        <authorList>
            <person name="Liu Q."/>
            <person name="Xin Y.-H."/>
        </authorList>
    </citation>
    <scope>NUCLEOTIDE SEQUENCE [LARGE SCALE GENOMIC DNA]</scope>
    <source>
        <strain evidence="1 2">Hh39</strain>
    </source>
</reference>
<protein>
    <submittedName>
        <fullName evidence="1">Uncharacterized protein</fullName>
    </submittedName>
</protein>
<evidence type="ECO:0000313" key="2">
    <source>
        <dbReference type="Proteomes" id="UP000272015"/>
    </source>
</evidence>
<dbReference type="OrthoDB" id="8912228at2"/>
<sequence length="86" mass="9696">MIWPEADILQGVTMQILQRQLSILGAAQTTRPIRHERSLGKLAGVVMNSWTPGIAVTRIGERQLASDDDFTRLLHAAYEQERLELI</sequence>
<comment type="caution">
    <text evidence="1">The sequence shown here is derived from an EMBL/GenBank/DDBJ whole genome shotgun (WGS) entry which is preliminary data.</text>
</comment>
<proteinExistence type="predicted"/>
<dbReference type="RefSeq" id="WP_119975223.1">
    <property type="nucleotide sequence ID" value="NZ_JBHSQA010000014.1"/>
</dbReference>
<gene>
    <name evidence="1" type="ORF">D6T64_13590</name>
</gene>